<name>A0A6G1BLU4_9ORYZ</name>
<organism evidence="1 2">
    <name type="scientific">Oryza meyeriana var. granulata</name>
    <dbReference type="NCBI Taxonomy" id="110450"/>
    <lineage>
        <taxon>Eukaryota</taxon>
        <taxon>Viridiplantae</taxon>
        <taxon>Streptophyta</taxon>
        <taxon>Embryophyta</taxon>
        <taxon>Tracheophyta</taxon>
        <taxon>Spermatophyta</taxon>
        <taxon>Magnoliopsida</taxon>
        <taxon>Liliopsida</taxon>
        <taxon>Poales</taxon>
        <taxon>Poaceae</taxon>
        <taxon>BOP clade</taxon>
        <taxon>Oryzoideae</taxon>
        <taxon>Oryzeae</taxon>
        <taxon>Oryzinae</taxon>
        <taxon>Oryza</taxon>
        <taxon>Oryza meyeriana</taxon>
    </lineage>
</organism>
<gene>
    <name evidence="1" type="ORF">E2562_019353</name>
</gene>
<evidence type="ECO:0000313" key="2">
    <source>
        <dbReference type="Proteomes" id="UP000479710"/>
    </source>
</evidence>
<dbReference type="EMBL" id="SPHZ02000012">
    <property type="protein sequence ID" value="KAF0888842.1"/>
    <property type="molecule type" value="Genomic_DNA"/>
</dbReference>
<dbReference type="Proteomes" id="UP000479710">
    <property type="component" value="Unassembled WGS sequence"/>
</dbReference>
<keyword evidence="2" id="KW-1185">Reference proteome</keyword>
<protein>
    <submittedName>
        <fullName evidence="1">Uncharacterized protein</fullName>
    </submittedName>
</protein>
<proteinExistence type="predicted"/>
<dbReference type="AlphaFoldDB" id="A0A6G1BLU4"/>
<reference evidence="1 2" key="1">
    <citation type="submission" date="2019-11" db="EMBL/GenBank/DDBJ databases">
        <title>Whole genome sequence of Oryza granulata.</title>
        <authorList>
            <person name="Li W."/>
        </authorList>
    </citation>
    <scope>NUCLEOTIDE SEQUENCE [LARGE SCALE GENOMIC DNA]</scope>
    <source>
        <strain evidence="2">cv. Menghai</strain>
        <tissue evidence="1">Leaf</tissue>
    </source>
</reference>
<comment type="caution">
    <text evidence="1">The sequence shown here is derived from an EMBL/GenBank/DDBJ whole genome shotgun (WGS) entry which is preliminary data.</text>
</comment>
<dbReference type="PROSITE" id="PS51257">
    <property type="entry name" value="PROKAR_LIPOPROTEIN"/>
    <property type="match status" value="1"/>
</dbReference>
<sequence>MVPSKSGWIGGTGITVVEDLVESIATSSFPLGLSCIAAAWRRCHALVLDKDHAVSTLYDQPMNTAAVADWMGR</sequence>
<evidence type="ECO:0000313" key="1">
    <source>
        <dbReference type="EMBL" id="KAF0888842.1"/>
    </source>
</evidence>
<accession>A0A6G1BLU4</accession>